<name>A0AAV4LKW5_9BACL</name>
<gene>
    <name evidence="1" type="ORF">DNHGIG_40070</name>
</gene>
<dbReference type="InterPro" id="IPR013324">
    <property type="entry name" value="RNA_pol_sigma_r3/r4-like"/>
</dbReference>
<protein>
    <recommendedName>
        <fullName evidence="3">RNA polymerase sigma-70 region 4 domain-containing protein</fullName>
    </recommendedName>
</protein>
<dbReference type="RefSeq" id="WP_282201512.1">
    <property type="nucleotide sequence ID" value="NZ_BOQE01000002.1"/>
</dbReference>
<accession>A0AAV4LKW5</accession>
<sequence>MILDLVEISEEARRKTVKVLYRYCDIKLSLEVLGNKYPTLVPRYYDREVGNRDLPILRELTAILEECKIEEGKGEEYLHKIYEAMKIYRPEILKYQSTTESSALQNVDEETVRTIEERVEWIRTLEKILEHLSEEKYFIIKYRYLEPPGKRKTLDEIAKIKNMGKNKVTRLKKEALDSIAIALGIN</sequence>
<evidence type="ECO:0000313" key="1">
    <source>
        <dbReference type="EMBL" id="GIM48458.1"/>
    </source>
</evidence>
<proteinExistence type="predicted"/>
<reference evidence="1" key="1">
    <citation type="journal article" date="2023" name="Int. J. Syst. Evol. Microbiol.">
        <title>Collibacillus ludicampi gen. nov., sp. nov., a new soil bacterium of the family Alicyclobacillaceae.</title>
        <authorList>
            <person name="Jojima T."/>
            <person name="Ioku Y."/>
            <person name="Fukuta Y."/>
            <person name="Shirasaka N."/>
            <person name="Matsumura Y."/>
            <person name="Mori M."/>
        </authorList>
    </citation>
    <scope>NUCLEOTIDE SEQUENCE</scope>
    <source>
        <strain evidence="1">TP075</strain>
    </source>
</reference>
<dbReference type="AlphaFoldDB" id="A0AAV4LKW5"/>
<dbReference type="Gene3D" id="1.20.140.160">
    <property type="match status" value="1"/>
</dbReference>
<dbReference type="Proteomes" id="UP001057291">
    <property type="component" value="Unassembled WGS sequence"/>
</dbReference>
<dbReference type="SUPFAM" id="SSF88659">
    <property type="entry name" value="Sigma3 and sigma4 domains of RNA polymerase sigma factors"/>
    <property type="match status" value="1"/>
</dbReference>
<dbReference type="EMBL" id="BOQE01000002">
    <property type="protein sequence ID" value="GIM48458.1"/>
    <property type="molecule type" value="Genomic_DNA"/>
</dbReference>
<evidence type="ECO:0000313" key="2">
    <source>
        <dbReference type="Proteomes" id="UP001057291"/>
    </source>
</evidence>
<comment type="caution">
    <text evidence="1">The sequence shown here is derived from an EMBL/GenBank/DDBJ whole genome shotgun (WGS) entry which is preliminary data.</text>
</comment>
<evidence type="ECO:0008006" key="3">
    <source>
        <dbReference type="Google" id="ProtNLM"/>
    </source>
</evidence>
<keyword evidence="2" id="KW-1185">Reference proteome</keyword>
<organism evidence="1 2">
    <name type="scientific">Collibacillus ludicampi</name>
    <dbReference type="NCBI Taxonomy" id="2771369"/>
    <lineage>
        <taxon>Bacteria</taxon>
        <taxon>Bacillati</taxon>
        <taxon>Bacillota</taxon>
        <taxon>Bacilli</taxon>
        <taxon>Bacillales</taxon>
        <taxon>Alicyclobacillaceae</taxon>
        <taxon>Collibacillus</taxon>
    </lineage>
</organism>